<evidence type="ECO:0000313" key="1">
    <source>
        <dbReference type="EMBL" id="KAF9522550.1"/>
    </source>
</evidence>
<proteinExistence type="predicted"/>
<dbReference type="EMBL" id="MU157941">
    <property type="protein sequence ID" value="KAF9522550.1"/>
    <property type="molecule type" value="Genomic_DNA"/>
</dbReference>
<keyword evidence="2" id="KW-1185">Reference proteome</keyword>
<sequence length="196" mass="22520">MALILEQCSPRNCPSTQLDWDDAAHCSEFTAPYNSDRLSNQQMHRQVALVDDRLVMFVQSRGDRDQLFIHDKRRFCSTGQMIWSLRLGRTFTRLSTSSPRSDLTHPLRRKHNLSFPRALTLQFLVSETRSTKHGRLPFNAAPFTLQDLRVPAVMLEHNVHRWPELSHRSTFLRPTPLPTSTKTLSFPSSCIASTCS</sequence>
<accession>A0A9P6E4X2</accession>
<gene>
    <name evidence="1" type="ORF">CPB83DRAFT_96698</name>
</gene>
<name>A0A9P6E4X2_9AGAR</name>
<dbReference type="Proteomes" id="UP000807306">
    <property type="component" value="Unassembled WGS sequence"/>
</dbReference>
<reference evidence="1" key="1">
    <citation type="submission" date="2020-11" db="EMBL/GenBank/DDBJ databases">
        <authorList>
            <consortium name="DOE Joint Genome Institute"/>
            <person name="Ahrendt S."/>
            <person name="Riley R."/>
            <person name="Andreopoulos W."/>
            <person name="Labutti K."/>
            <person name="Pangilinan J."/>
            <person name="Ruiz-Duenas F.J."/>
            <person name="Barrasa J.M."/>
            <person name="Sanchez-Garcia M."/>
            <person name="Camarero S."/>
            <person name="Miyauchi S."/>
            <person name="Serrano A."/>
            <person name="Linde D."/>
            <person name="Babiker R."/>
            <person name="Drula E."/>
            <person name="Ayuso-Fernandez I."/>
            <person name="Pacheco R."/>
            <person name="Padilla G."/>
            <person name="Ferreira P."/>
            <person name="Barriuso J."/>
            <person name="Kellner H."/>
            <person name="Castanera R."/>
            <person name="Alfaro M."/>
            <person name="Ramirez L."/>
            <person name="Pisabarro A.G."/>
            <person name="Kuo A."/>
            <person name="Tritt A."/>
            <person name="Lipzen A."/>
            <person name="He G."/>
            <person name="Yan M."/>
            <person name="Ng V."/>
            <person name="Cullen D."/>
            <person name="Martin F."/>
            <person name="Rosso M.-N."/>
            <person name="Henrissat B."/>
            <person name="Hibbett D."/>
            <person name="Martinez A.T."/>
            <person name="Grigoriev I.V."/>
        </authorList>
    </citation>
    <scope>NUCLEOTIDE SEQUENCE</scope>
    <source>
        <strain evidence="1">CBS 506.95</strain>
    </source>
</reference>
<organism evidence="1 2">
    <name type="scientific">Crepidotus variabilis</name>
    <dbReference type="NCBI Taxonomy" id="179855"/>
    <lineage>
        <taxon>Eukaryota</taxon>
        <taxon>Fungi</taxon>
        <taxon>Dikarya</taxon>
        <taxon>Basidiomycota</taxon>
        <taxon>Agaricomycotina</taxon>
        <taxon>Agaricomycetes</taxon>
        <taxon>Agaricomycetidae</taxon>
        <taxon>Agaricales</taxon>
        <taxon>Agaricineae</taxon>
        <taxon>Crepidotaceae</taxon>
        <taxon>Crepidotus</taxon>
    </lineage>
</organism>
<dbReference type="AlphaFoldDB" id="A0A9P6E4X2"/>
<protein>
    <submittedName>
        <fullName evidence="1">Uncharacterized protein</fullName>
    </submittedName>
</protein>
<evidence type="ECO:0000313" key="2">
    <source>
        <dbReference type="Proteomes" id="UP000807306"/>
    </source>
</evidence>
<comment type="caution">
    <text evidence="1">The sequence shown here is derived from an EMBL/GenBank/DDBJ whole genome shotgun (WGS) entry which is preliminary data.</text>
</comment>